<name>A0A899IMB2_9CAUD</name>
<sequence length="94" mass="10624">MTWWSADFWNNIGPVGLSVLACVFFVVALVRGWLVIGRYHRETVERLDARAQKDAETIDVLSRTITEKVAEDQATTRILTAIRDLWTSSKEGAT</sequence>
<accession>A0A899IMB2</accession>
<reference evidence="2" key="1">
    <citation type="submission" date="2021-01" db="EMBL/GenBank/DDBJ databases">
        <authorList>
            <person name="Rakov C."/>
            <person name="Yerushalmy O."/>
            <person name="Alkalay-Oren S."/>
            <person name="Coppenhagen-Glazer S."/>
            <person name="Hazan R."/>
        </authorList>
    </citation>
    <scope>NUCLEOTIDE SEQUENCE</scope>
</reference>
<keyword evidence="1" id="KW-1133">Transmembrane helix</keyword>
<evidence type="ECO:0000313" key="3">
    <source>
        <dbReference type="Proteomes" id="UP000663627"/>
    </source>
</evidence>
<evidence type="ECO:0000256" key="1">
    <source>
        <dbReference type="SAM" id="Phobius"/>
    </source>
</evidence>
<feature type="transmembrane region" description="Helical" evidence="1">
    <location>
        <begin position="12"/>
        <end position="36"/>
    </location>
</feature>
<protein>
    <submittedName>
        <fullName evidence="2">Uncharacterized protein</fullName>
    </submittedName>
</protein>
<keyword evidence="1" id="KW-0812">Transmembrane</keyword>
<evidence type="ECO:0000313" key="2">
    <source>
        <dbReference type="EMBL" id="QSL99638.1"/>
    </source>
</evidence>
<keyword evidence="1" id="KW-0472">Membrane</keyword>
<dbReference type="EMBL" id="MW460248">
    <property type="protein sequence ID" value="QSL99638.1"/>
    <property type="molecule type" value="Genomic_DNA"/>
</dbReference>
<dbReference type="Proteomes" id="UP000663627">
    <property type="component" value="Segment"/>
</dbReference>
<organism evidence="2 3">
    <name type="scientific">Mycobacterium phage Maco2</name>
    <dbReference type="NCBI Taxonomy" id="2805749"/>
    <lineage>
        <taxon>Viruses</taxon>
        <taxon>Duplodnaviria</taxon>
        <taxon>Heunggongvirae</taxon>
        <taxon>Uroviricota</taxon>
        <taxon>Caudoviricetes</taxon>
        <taxon>Mapvirus</taxon>
        <taxon>Mapvirus Ff47</taxon>
    </lineage>
</organism>
<proteinExistence type="predicted"/>